<comment type="caution">
    <text evidence="1">The sequence shown here is derived from an EMBL/GenBank/DDBJ whole genome shotgun (WGS) entry which is preliminary data.</text>
</comment>
<evidence type="ECO:0000313" key="1">
    <source>
        <dbReference type="EMBL" id="KAK9789600.1"/>
    </source>
</evidence>
<sequence>MNRQGILERMVAEADLSTDLLEGALGDNGLQAKRRAINSLIAKIQEWQWGELSERQIIKLLKGMHVEFNDLRGADLSVLKTTLDRTLAKLQRLPSRLQPSTALDPSSMPRYQPSQQLYSMDFAINCCHHEWLDKAAGVMLHSMAWDFFEEGRTLFFVSDTVREERTSADNEEPIGKTILLTIKGVRQMLDGKPLLEIQFLPISVGFCGPFIRGILDEFVGIMVTGQGRSHTGTVLDVFLTREACPSD</sequence>
<gene>
    <name evidence="1" type="ORF">WJX73_008856</name>
</gene>
<name>A0AAW1NKJ7_9CHLO</name>
<organism evidence="1 2">
    <name type="scientific">Symbiochloris irregularis</name>
    <dbReference type="NCBI Taxonomy" id="706552"/>
    <lineage>
        <taxon>Eukaryota</taxon>
        <taxon>Viridiplantae</taxon>
        <taxon>Chlorophyta</taxon>
        <taxon>core chlorophytes</taxon>
        <taxon>Trebouxiophyceae</taxon>
        <taxon>Trebouxiales</taxon>
        <taxon>Trebouxiaceae</taxon>
        <taxon>Symbiochloris</taxon>
    </lineage>
</organism>
<evidence type="ECO:0000313" key="2">
    <source>
        <dbReference type="Proteomes" id="UP001465755"/>
    </source>
</evidence>
<reference evidence="1 2" key="1">
    <citation type="journal article" date="2024" name="Nat. Commun.">
        <title>Phylogenomics reveals the evolutionary origins of lichenization in chlorophyte algae.</title>
        <authorList>
            <person name="Puginier C."/>
            <person name="Libourel C."/>
            <person name="Otte J."/>
            <person name="Skaloud P."/>
            <person name="Haon M."/>
            <person name="Grisel S."/>
            <person name="Petersen M."/>
            <person name="Berrin J.G."/>
            <person name="Delaux P.M."/>
            <person name="Dal Grande F."/>
            <person name="Keller J."/>
        </authorList>
    </citation>
    <scope>NUCLEOTIDE SEQUENCE [LARGE SCALE GENOMIC DNA]</scope>
    <source>
        <strain evidence="1 2">SAG 2036</strain>
    </source>
</reference>
<accession>A0AAW1NKJ7</accession>
<keyword evidence="2" id="KW-1185">Reference proteome</keyword>
<dbReference type="EMBL" id="JALJOQ010000204">
    <property type="protein sequence ID" value="KAK9789600.1"/>
    <property type="molecule type" value="Genomic_DNA"/>
</dbReference>
<protein>
    <submittedName>
        <fullName evidence="1">Uncharacterized protein</fullName>
    </submittedName>
</protein>
<dbReference type="AlphaFoldDB" id="A0AAW1NKJ7"/>
<proteinExistence type="predicted"/>
<dbReference type="Proteomes" id="UP001465755">
    <property type="component" value="Unassembled WGS sequence"/>
</dbReference>